<feature type="compositionally biased region" description="Low complexity" evidence="1">
    <location>
        <begin position="263"/>
        <end position="277"/>
    </location>
</feature>
<feature type="chain" id="PRO_5040761881" evidence="3">
    <location>
        <begin position="21"/>
        <end position="389"/>
    </location>
</feature>
<evidence type="ECO:0000313" key="4">
    <source>
        <dbReference type="EMBL" id="GMF10290.1"/>
    </source>
</evidence>
<dbReference type="Proteomes" id="UP001165083">
    <property type="component" value="Unassembled WGS sequence"/>
</dbReference>
<feature type="region of interest" description="Disordered" evidence="1">
    <location>
        <begin position="194"/>
        <end position="223"/>
    </location>
</feature>
<gene>
    <name evidence="4" type="ORF">Plil01_000111400</name>
</gene>
<keyword evidence="5" id="KW-1185">Reference proteome</keyword>
<evidence type="ECO:0000313" key="5">
    <source>
        <dbReference type="Proteomes" id="UP001165083"/>
    </source>
</evidence>
<feature type="transmembrane region" description="Helical" evidence="2">
    <location>
        <begin position="320"/>
        <end position="339"/>
    </location>
</feature>
<proteinExistence type="predicted"/>
<feature type="compositionally biased region" description="Low complexity" evidence="1">
    <location>
        <begin position="121"/>
        <end position="131"/>
    </location>
</feature>
<feature type="compositionally biased region" description="Polar residues" evidence="1">
    <location>
        <begin position="144"/>
        <end position="154"/>
    </location>
</feature>
<keyword evidence="3" id="KW-0732">Signal</keyword>
<accession>A0A9W6T9M7</accession>
<feature type="region of interest" description="Disordered" evidence="1">
    <location>
        <begin position="119"/>
        <end position="159"/>
    </location>
</feature>
<sequence>MGKLMLPAVIMLLSTVEIHGQVRSDSFLRRPRSSSSSGAGSLAIILPNWTTVDAGDTAPDAAVTRPDHSDSASSRHGPSIDEAIHILSLPRGDGASSSSVTSTFEPVTVSVASIKAEPTLSSPQLNSISSSGDAGSATHYHDNSAANSPLSHDTSFTEEFHSNSLLNDVKPTATGVSNSEQGTTASAVTYVFSSSPQTSPSLSLSRNNARPSTNVQESVDIFQDNDNDAAATVEPTEEREAIKSAAIELSTSAEQVDGDSLETSVSTSATTSTRSAAPPSDKQAASSTNPTPGTSEPNDNTDGDTTADVETSDSAFNSPIFYACVVLAVSALVGGGFAFRAKRQRDIREEWRAAAETTAATPPVSNRAACAPPVSQVHVVIDDQHFAIL</sequence>
<dbReference type="EMBL" id="BSXW01000036">
    <property type="protein sequence ID" value="GMF10290.1"/>
    <property type="molecule type" value="Genomic_DNA"/>
</dbReference>
<dbReference type="AlphaFoldDB" id="A0A9W6T9M7"/>
<comment type="caution">
    <text evidence="4">The sequence shown here is derived from an EMBL/GenBank/DDBJ whole genome shotgun (WGS) entry which is preliminary data.</text>
</comment>
<keyword evidence="2" id="KW-1133">Transmembrane helix</keyword>
<protein>
    <submittedName>
        <fullName evidence="4">Unnamed protein product</fullName>
    </submittedName>
</protein>
<organism evidence="4 5">
    <name type="scientific">Phytophthora lilii</name>
    <dbReference type="NCBI Taxonomy" id="2077276"/>
    <lineage>
        <taxon>Eukaryota</taxon>
        <taxon>Sar</taxon>
        <taxon>Stramenopiles</taxon>
        <taxon>Oomycota</taxon>
        <taxon>Peronosporomycetes</taxon>
        <taxon>Peronosporales</taxon>
        <taxon>Peronosporaceae</taxon>
        <taxon>Phytophthora</taxon>
    </lineage>
</organism>
<reference evidence="4" key="1">
    <citation type="submission" date="2023-04" db="EMBL/GenBank/DDBJ databases">
        <title>Phytophthora lilii NBRC 32176.</title>
        <authorList>
            <person name="Ichikawa N."/>
            <person name="Sato H."/>
            <person name="Tonouchi N."/>
        </authorList>
    </citation>
    <scope>NUCLEOTIDE SEQUENCE</scope>
    <source>
        <strain evidence="4">NBRC 32176</strain>
    </source>
</reference>
<feature type="region of interest" description="Disordered" evidence="1">
    <location>
        <begin position="57"/>
        <end position="78"/>
    </location>
</feature>
<keyword evidence="2" id="KW-0812">Transmembrane</keyword>
<feature type="signal peptide" evidence="3">
    <location>
        <begin position="1"/>
        <end position="20"/>
    </location>
</feature>
<keyword evidence="2" id="KW-0472">Membrane</keyword>
<evidence type="ECO:0000256" key="2">
    <source>
        <dbReference type="SAM" id="Phobius"/>
    </source>
</evidence>
<feature type="region of interest" description="Disordered" evidence="1">
    <location>
        <begin position="249"/>
        <end position="311"/>
    </location>
</feature>
<feature type="compositionally biased region" description="Polar residues" evidence="1">
    <location>
        <begin position="283"/>
        <end position="298"/>
    </location>
</feature>
<evidence type="ECO:0000256" key="1">
    <source>
        <dbReference type="SAM" id="MobiDB-lite"/>
    </source>
</evidence>
<feature type="compositionally biased region" description="Acidic residues" evidence="1">
    <location>
        <begin position="299"/>
        <end position="311"/>
    </location>
</feature>
<feature type="compositionally biased region" description="Polar residues" evidence="1">
    <location>
        <begin position="206"/>
        <end position="217"/>
    </location>
</feature>
<evidence type="ECO:0000256" key="3">
    <source>
        <dbReference type="SAM" id="SignalP"/>
    </source>
</evidence>
<feature type="compositionally biased region" description="Low complexity" evidence="1">
    <location>
        <begin position="194"/>
        <end position="205"/>
    </location>
</feature>
<name>A0A9W6T9M7_9STRA</name>